<dbReference type="EMBL" id="JAFCIX010000341">
    <property type="protein sequence ID" value="KAH6593972.1"/>
    <property type="molecule type" value="Genomic_DNA"/>
</dbReference>
<evidence type="ECO:0000256" key="10">
    <source>
        <dbReference type="PROSITE-ProRule" id="PRU10141"/>
    </source>
</evidence>
<gene>
    <name evidence="14" type="ORF">BASA50_007027</name>
</gene>
<dbReference type="Pfam" id="PF00069">
    <property type="entry name" value="Pkinase"/>
    <property type="match status" value="1"/>
</dbReference>
<keyword evidence="5 10" id="KW-0547">Nucleotide-binding</keyword>
<sequence length="383" mass="43461">MTSLYRSVIFLLSIATTQVQAIKWDLEGIKGGYHQNQPELQQTTPHADPPSDRPRLPRPTCMTPEESETYLQIQENDEYRRFVNEEDKYFKSEYHSVDELGQGSFGIAHLAIKKSSGLEVVYKAIRKAGVSLYTFESSPPSECHSTEVSTLYGKHAGARCMPPRPQNLLLPPEIEMQKYLSQAGYENPYVPRVIDYMVTEGEYILVMEYFGEEWVDLNRYMTKHGKFSVNKARLILKEVITALLSLKKLGVFHGDIAARNVLYNDKTGNVKLIDFGVSEPLEEWDEDSSGSGSSEDESDFWNIEESDIYDIGKLMYHLLTSKDPFKNQAVQKEVAKKLGNSLGNPRSQLSIDAVDLVTTLFGQGSYQMTSFEDILQHSFFTSQ</sequence>
<evidence type="ECO:0000256" key="3">
    <source>
        <dbReference type="ARBA" id="ARBA00022527"/>
    </source>
</evidence>
<dbReference type="PANTHER" id="PTHR22984">
    <property type="entry name" value="SERINE/THREONINE-PROTEIN KINASE PIM"/>
    <property type="match status" value="1"/>
</dbReference>
<dbReference type="PROSITE" id="PS00109">
    <property type="entry name" value="PROTEIN_KINASE_TYR"/>
    <property type="match status" value="1"/>
</dbReference>
<keyword evidence="4" id="KW-0808">Transferase</keyword>
<evidence type="ECO:0000313" key="14">
    <source>
        <dbReference type="EMBL" id="KAH6593972.1"/>
    </source>
</evidence>
<evidence type="ECO:0000256" key="4">
    <source>
        <dbReference type="ARBA" id="ARBA00022679"/>
    </source>
</evidence>
<feature type="compositionally biased region" description="Polar residues" evidence="11">
    <location>
        <begin position="34"/>
        <end position="45"/>
    </location>
</feature>
<evidence type="ECO:0000256" key="1">
    <source>
        <dbReference type="ARBA" id="ARBA00004340"/>
    </source>
</evidence>
<dbReference type="EC" id="2.7.11.1" evidence="2"/>
<evidence type="ECO:0000256" key="2">
    <source>
        <dbReference type="ARBA" id="ARBA00012513"/>
    </source>
</evidence>
<dbReference type="PANTHER" id="PTHR22984:SF25">
    <property type="entry name" value="PROTEIN KINASE DOMAIN-CONTAINING PROTEIN"/>
    <property type="match status" value="1"/>
</dbReference>
<dbReference type="InterPro" id="IPR008266">
    <property type="entry name" value="Tyr_kinase_AS"/>
</dbReference>
<feature type="chain" id="PRO_5047480823" description="non-specific serine/threonine protein kinase" evidence="12">
    <location>
        <begin position="22"/>
        <end position="383"/>
    </location>
</feature>
<dbReference type="PROSITE" id="PS50011">
    <property type="entry name" value="PROTEIN_KINASE_DOM"/>
    <property type="match status" value="1"/>
</dbReference>
<evidence type="ECO:0000256" key="6">
    <source>
        <dbReference type="ARBA" id="ARBA00022777"/>
    </source>
</evidence>
<evidence type="ECO:0000256" key="12">
    <source>
        <dbReference type="SAM" id="SignalP"/>
    </source>
</evidence>
<comment type="caution">
    <text evidence="14">The sequence shown here is derived from an EMBL/GenBank/DDBJ whole genome shotgun (WGS) entry which is preliminary data.</text>
</comment>
<feature type="region of interest" description="Disordered" evidence="11">
    <location>
        <begin position="33"/>
        <end position="63"/>
    </location>
</feature>
<feature type="signal peptide" evidence="12">
    <location>
        <begin position="1"/>
        <end position="21"/>
    </location>
</feature>
<proteinExistence type="predicted"/>
<feature type="domain" description="Protein kinase" evidence="13">
    <location>
        <begin position="94"/>
        <end position="380"/>
    </location>
</feature>
<evidence type="ECO:0000256" key="5">
    <source>
        <dbReference type="ARBA" id="ARBA00022741"/>
    </source>
</evidence>
<dbReference type="InterPro" id="IPR051138">
    <property type="entry name" value="PIM_Ser/Thr_kinase"/>
</dbReference>
<keyword evidence="3" id="KW-0723">Serine/threonine-protein kinase</keyword>
<dbReference type="Gene3D" id="1.10.510.10">
    <property type="entry name" value="Transferase(Phosphotransferase) domain 1"/>
    <property type="match status" value="1"/>
</dbReference>
<comment type="catalytic activity">
    <reaction evidence="9">
        <text>L-seryl-[protein] + ATP = O-phospho-L-seryl-[protein] + ADP + H(+)</text>
        <dbReference type="Rhea" id="RHEA:17989"/>
        <dbReference type="Rhea" id="RHEA-COMP:9863"/>
        <dbReference type="Rhea" id="RHEA-COMP:11604"/>
        <dbReference type="ChEBI" id="CHEBI:15378"/>
        <dbReference type="ChEBI" id="CHEBI:29999"/>
        <dbReference type="ChEBI" id="CHEBI:30616"/>
        <dbReference type="ChEBI" id="CHEBI:83421"/>
        <dbReference type="ChEBI" id="CHEBI:456216"/>
        <dbReference type="EC" id="2.7.11.1"/>
    </reaction>
</comment>
<keyword evidence="6" id="KW-0418">Kinase</keyword>
<evidence type="ECO:0000259" key="13">
    <source>
        <dbReference type="PROSITE" id="PS50011"/>
    </source>
</evidence>
<evidence type="ECO:0000256" key="8">
    <source>
        <dbReference type="ARBA" id="ARBA00047899"/>
    </source>
</evidence>
<dbReference type="InterPro" id="IPR000719">
    <property type="entry name" value="Prot_kinase_dom"/>
</dbReference>
<keyword evidence="12" id="KW-0732">Signal</keyword>
<dbReference type="InterPro" id="IPR017441">
    <property type="entry name" value="Protein_kinase_ATP_BS"/>
</dbReference>
<comment type="subcellular location">
    <subcellularLocation>
        <location evidence="1">Host cell</location>
    </subcellularLocation>
</comment>
<keyword evidence="15" id="KW-1185">Reference proteome</keyword>
<accession>A0ABQ8F8A2</accession>
<reference evidence="14 15" key="1">
    <citation type="submission" date="2021-02" db="EMBL/GenBank/DDBJ databases">
        <title>Variation within the Batrachochytrium salamandrivorans European outbreak.</title>
        <authorList>
            <person name="Kelly M."/>
            <person name="Pasmans F."/>
            <person name="Shea T.P."/>
            <person name="Munoz J.F."/>
            <person name="Carranza S."/>
            <person name="Cuomo C.A."/>
            <person name="Martel A."/>
        </authorList>
    </citation>
    <scope>NUCLEOTIDE SEQUENCE [LARGE SCALE GENOMIC DNA]</scope>
    <source>
        <strain evidence="14 15">AMFP18/2</strain>
    </source>
</reference>
<organism evidence="14 15">
    <name type="scientific">Batrachochytrium salamandrivorans</name>
    <dbReference type="NCBI Taxonomy" id="1357716"/>
    <lineage>
        <taxon>Eukaryota</taxon>
        <taxon>Fungi</taxon>
        <taxon>Fungi incertae sedis</taxon>
        <taxon>Chytridiomycota</taxon>
        <taxon>Chytridiomycota incertae sedis</taxon>
        <taxon>Chytridiomycetes</taxon>
        <taxon>Rhizophydiales</taxon>
        <taxon>Rhizophydiales incertae sedis</taxon>
        <taxon>Batrachochytrium</taxon>
    </lineage>
</organism>
<dbReference type="Proteomes" id="UP001648503">
    <property type="component" value="Unassembled WGS sequence"/>
</dbReference>
<keyword evidence="7 10" id="KW-0067">ATP-binding</keyword>
<dbReference type="SUPFAM" id="SSF56112">
    <property type="entry name" value="Protein kinase-like (PK-like)"/>
    <property type="match status" value="1"/>
</dbReference>
<evidence type="ECO:0000256" key="11">
    <source>
        <dbReference type="SAM" id="MobiDB-lite"/>
    </source>
</evidence>
<dbReference type="InterPro" id="IPR011009">
    <property type="entry name" value="Kinase-like_dom_sf"/>
</dbReference>
<evidence type="ECO:0000313" key="15">
    <source>
        <dbReference type="Proteomes" id="UP001648503"/>
    </source>
</evidence>
<comment type="catalytic activity">
    <reaction evidence="8">
        <text>L-threonyl-[protein] + ATP = O-phospho-L-threonyl-[protein] + ADP + H(+)</text>
        <dbReference type="Rhea" id="RHEA:46608"/>
        <dbReference type="Rhea" id="RHEA-COMP:11060"/>
        <dbReference type="Rhea" id="RHEA-COMP:11605"/>
        <dbReference type="ChEBI" id="CHEBI:15378"/>
        <dbReference type="ChEBI" id="CHEBI:30013"/>
        <dbReference type="ChEBI" id="CHEBI:30616"/>
        <dbReference type="ChEBI" id="CHEBI:61977"/>
        <dbReference type="ChEBI" id="CHEBI:456216"/>
        <dbReference type="EC" id="2.7.11.1"/>
    </reaction>
</comment>
<dbReference type="PROSITE" id="PS00107">
    <property type="entry name" value="PROTEIN_KINASE_ATP"/>
    <property type="match status" value="1"/>
</dbReference>
<evidence type="ECO:0000256" key="9">
    <source>
        <dbReference type="ARBA" id="ARBA00048679"/>
    </source>
</evidence>
<protein>
    <recommendedName>
        <fullName evidence="2">non-specific serine/threonine protein kinase</fullName>
        <ecNumber evidence="2">2.7.11.1</ecNumber>
    </recommendedName>
</protein>
<name>A0ABQ8F8A2_9FUNG</name>
<feature type="binding site" evidence="10">
    <location>
        <position position="127"/>
    </location>
    <ligand>
        <name>ATP</name>
        <dbReference type="ChEBI" id="CHEBI:30616"/>
    </ligand>
</feature>
<dbReference type="Gene3D" id="3.30.200.20">
    <property type="entry name" value="Phosphorylase Kinase, domain 1"/>
    <property type="match status" value="1"/>
</dbReference>
<evidence type="ECO:0000256" key="7">
    <source>
        <dbReference type="ARBA" id="ARBA00022840"/>
    </source>
</evidence>